<feature type="transmembrane region" description="Helical" evidence="1">
    <location>
        <begin position="21"/>
        <end position="45"/>
    </location>
</feature>
<organism evidence="3 4">
    <name type="scientific">Cryobacterium lactosi</name>
    <dbReference type="NCBI Taxonomy" id="1259202"/>
    <lineage>
        <taxon>Bacteria</taxon>
        <taxon>Bacillati</taxon>
        <taxon>Actinomycetota</taxon>
        <taxon>Actinomycetes</taxon>
        <taxon>Micrococcales</taxon>
        <taxon>Microbacteriaceae</taxon>
        <taxon>Cryobacterium</taxon>
    </lineage>
</organism>
<dbReference type="AlphaFoldDB" id="A0A4R9BY25"/>
<accession>A0A4R9BY25</accession>
<gene>
    <name evidence="3" type="ORF">E3T61_07735</name>
</gene>
<dbReference type="InterPro" id="IPR008979">
    <property type="entry name" value="Galactose-bd-like_sf"/>
</dbReference>
<protein>
    <recommendedName>
        <fullName evidence="2">Asl1-like glycosyl hydrolase catalytic domain-containing protein</fullName>
    </recommendedName>
</protein>
<dbReference type="InterPro" id="IPR051923">
    <property type="entry name" value="Glycosyl_Hydrolase_39"/>
</dbReference>
<dbReference type="Gene3D" id="3.20.20.80">
    <property type="entry name" value="Glycosidases"/>
    <property type="match status" value="1"/>
</dbReference>
<dbReference type="Proteomes" id="UP000298468">
    <property type="component" value="Unassembled WGS sequence"/>
</dbReference>
<keyword evidence="1" id="KW-0472">Membrane</keyword>
<dbReference type="Gene3D" id="2.60.120.260">
    <property type="entry name" value="Galactose-binding domain-like"/>
    <property type="match status" value="1"/>
</dbReference>
<dbReference type="OrthoDB" id="9776971at2"/>
<feature type="domain" description="Asl1-like glycosyl hydrolase catalytic" evidence="2">
    <location>
        <begin position="474"/>
        <end position="580"/>
    </location>
</feature>
<reference evidence="3 4" key="1">
    <citation type="submission" date="2019-03" db="EMBL/GenBank/DDBJ databases">
        <title>Genomics of glacier-inhabiting Cryobacterium strains.</title>
        <authorList>
            <person name="Liu Q."/>
            <person name="Xin Y.-H."/>
        </authorList>
    </citation>
    <scope>NUCLEOTIDE SEQUENCE [LARGE SCALE GENOMIC DNA]</scope>
    <source>
        <strain evidence="3 4">Sr59</strain>
    </source>
</reference>
<evidence type="ECO:0000256" key="1">
    <source>
        <dbReference type="SAM" id="Phobius"/>
    </source>
</evidence>
<name>A0A4R9BY25_9MICO</name>
<dbReference type="PANTHER" id="PTHR12631:SF10">
    <property type="entry name" value="BETA-XYLOSIDASE-LIKE PROTEIN-RELATED"/>
    <property type="match status" value="1"/>
</dbReference>
<proteinExistence type="predicted"/>
<dbReference type="GO" id="GO:0004553">
    <property type="term" value="F:hydrolase activity, hydrolyzing O-glycosyl compounds"/>
    <property type="evidence" value="ECO:0007669"/>
    <property type="project" value="TreeGrafter"/>
</dbReference>
<dbReference type="InterPro" id="IPR024655">
    <property type="entry name" value="Asl1_glyco_hydro_catalytic"/>
</dbReference>
<evidence type="ECO:0000313" key="3">
    <source>
        <dbReference type="EMBL" id="TFD91858.1"/>
    </source>
</evidence>
<dbReference type="RefSeq" id="WP_134640295.1">
    <property type="nucleotide sequence ID" value="NZ_SOHM01000013.1"/>
</dbReference>
<evidence type="ECO:0000313" key="4">
    <source>
        <dbReference type="Proteomes" id="UP000298468"/>
    </source>
</evidence>
<sequence length="718" mass="76496">MMTEKSATPRRPKVPSLKRRTWWIVGIAAALVVALGAVVIAQPWASTETARVDYPAKPVPAPVAAPAIEQLPASDDFDWWTPLTPSDSAEFLGSSTAQGGQSALEIRSAGPQSESDPPRLQQSISVERGGNYTLSFWAKGTDVGENAIQVRLGPSVGHTTFVSLPAGTYDWTQMSLDYVSPTDSAKMNIMVTAVGQAGSALVDSFVATGNGSAVAQIMNSDLESHSGQVALANKSLMLAQGEARLSVGSRQFPTGDITWSIVDELGAAVADGTQKLKDHYTSIDLTELPLGFYQLNLTAALESGPQDRSTTFGVIEPYEGVASSSAFGTHLHFHGGEKRIDNLIGTLADIGVGHVRADVGWWATESAPGVYDYEAVIENAMEEYAKAGIEALQLPVYSNPLYDDGLTPSTPEGLQAYANFTNDLLNKFPNVGKDVEVYNEFDHTFNNGVCGPTPECYMDMLSVTSDYVKSVDPETTVVGPGNAGMGFKLEWLQKFFDLGGLNYVDAVSAHPYVQPGAPEKLAADLDTIQQMILTANNGESKPIWLTEMGWATKEGWVSDQSQADYLVRVMALSFGHGVERFYSYEAADSSLMDGDIESNFGLFEASTSFVPTAFVPKLAAVGQAQIAQQLQGKKFTVQEDAGENVSSYVFGEKKDATRVIWTTAESSTVTLASKKPVTVTSLDGGSTVVDSVKGMVTLELTGTPVYVAGSINLAAAAG</sequence>
<dbReference type="EMBL" id="SOHM01000013">
    <property type="protein sequence ID" value="TFD91858.1"/>
    <property type="molecule type" value="Genomic_DNA"/>
</dbReference>
<keyword evidence="4" id="KW-1185">Reference proteome</keyword>
<keyword evidence="1" id="KW-1133">Transmembrane helix</keyword>
<dbReference type="InterPro" id="IPR017853">
    <property type="entry name" value="GH"/>
</dbReference>
<dbReference type="Pfam" id="PF11790">
    <property type="entry name" value="Glyco_hydro_cc"/>
    <property type="match status" value="1"/>
</dbReference>
<dbReference type="SUPFAM" id="SSF49785">
    <property type="entry name" value="Galactose-binding domain-like"/>
    <property type="match status" value="1"/>
</dbReference>
<comment type="caution">
    <text evidence="3">The sequence shown here is derived from an EMBL/GenBank/DDBJ whole genome shotgun (WGS) entry which is preliminary data.</text>
</comment>
<dbReference type="PANTHER" id="PTHR12631">
    <property type="entry name" value="ALPHA-L-IDURONIDASE"/>
    <property type="match status" value="1"/>
</dbReference>
<dbReference type="SUPFAM" id="SSF51445">
    <property type="entry name" value="(Trans)glycosidases"/>
    <property type="match status" value="1"/>
</dbReference>
<keyword evidence="1" id="KW-0812">Transmembrane</keyword>
<evidence type="ECO:0000259" key="2">
    <source>
        <dbReference type="Pfam" id="PF11790"/>
    </source>
</evidence>